<dbReference type="RefSeq" id="WP_100091323.1">
    <property type="nucleotide sequence ID" value="NZ_MDVB01000052.1"/>
</dbReference>
<dbReference type="EMBL" id="MDVB01000052">
    <property type="protein sequence ID" value="PIT16710.1"/>
    <property type="molecule type" value="Genomic_DNA"/>
</dbReference>
<accession>A0A2N9WV31</accession>
<dbReference type="InterPro" id="IPR025409">
    <property type="entry name" value="DUF4303"/>
</dbReference>
<sequence>MRENNYLVSYNSKISKKILDFSINGVEKFLIQHPELRFYAFAFDCNVEYGEINLCFNTEHAFSKVLNRYQNGDFAENYRTTEAIYQLRYNTGDWEYQCFDTLYVFSEEELENYFNKLYPNDVNDDYGAWKAFANSLLDLFTKQLVEFSKTDIFKKIPKTNDFKFFCIDHDEDIEEALQRMNLVLPD</sequence>
<dbReference type="Pfam" id="PF14136">
    <property type="entry name" value="DUF4303"/>
    <property type="match status" value="1"/>
</dbReference>
<evidence type="ECO:0008006" key="3">
    <source>
        <dbReference type="Google" id="ProtNLM"/>
    </source>
</evidence>
<organism evidence="1 2">
    <name type="scientific">Snodgrassella alvi</name>
    <dbReference type="NCBI Taxonomy" id="1196083"/>
    <lineage>
        <taxon>Bacteria</taxon>
        <taxon>Pseudomonadati</taxon>
        <taxon>Pseudomonadota</taxon>
        <taxon>Betaproteobacteria</taxon>
        <taxon>Neisseriales</taxon>
        <taxon>Neisseriaceae</taxon>
        <taxon>Snodgrassella</taxon>
    </lineage>
</organism>
<dbReference type="Proteomes" id="UP000231293">
    <property type="component" value="Unassembled WGS sequence"/>
</dbReference>
<name>A0A2N9WV31_9NEIS</name>
<proteinExistence type="predicted"/>
<gene>
    <name evidence="1" type="ORF">BGI32_03940</name>
</gene>
<evidence type="ECO:0000313" key="2">
    <source>
        <dbReference type="Proteomes" id="UP000231293"/>
    </source>
</evidence>
<comment type="caution">
    <text evidence="1">The sequence shown here is derived from an EMBL/GenBank/DDBJ whole genome shotgun (WGS) entry which is preliminary data.</text>
</comment>
<dbReference type="AlphaFoldDB" id="A0A2N9WV31"/>
<protein>
    <recommendedName>
        <fullName evidence="3">DUF4303 domain-containing protein</fullName>
    </recommendedName>
</protein>
<evidence type="ECO:0000313" key="1">
    <source>
        <dbReference type="EMBL" id="PIT16710.1"/>
    </source>
</evidence>
<reference evidence="1 2" key="1">
    <citation type="journal article" date="2017" name="MBio">
        <title>Type VI secretion-mediated competition in the bee gut microbiome.</title>
        <authorList>
            <person name="Steele M.I."/>
            <person name="Kwong W.K."/>
            <person name="Powell J.E."/>
            <person name="Whiteley M."/>
            <person name="Moran N.A."/>
        </authorList>
    </citation>
    <scope>NUCLEOTIDE SEQUENCE [LARGE SCALE GENOMIC DNA]</scope>
    <source>
        <strain evidence="1 2">App2-2</strain>
    </source>
</reference>